<dbReference type="PROSITE" id="PS50096">
    <property type="entry name" value="IQ"/>
    <property type="match status" value="1"/>
</dbReference>
<keyword evidence="3" id="KW-1185">Reference proteome</keyword>
<keyword evidence="1" id="KW-0175">Coiled coil</keyword>
<dbReference type="EMBL" id="JAFCIX010000114">
    <property type="protein sequence ID" value="KAH6598295.1"/>
    <property type="molecule type" value="Genomic_DNA"/>
</dbReference>
<gene>
    <name evidence="2" type="ORF">BASA50_003909</name>
</gene>
<dbReference type="Proteomes" id="UP001648503">
    <property type="component" value="Unassembled WGS sequence"/>
</dbReference>
<evidence type="ECO:0000313" key="2">
    <source>
        <dbReference type="EMBL" id="KAH6598295.1"/>
    </source>
</evidence>
<evidence type="ECO:0000256" key="1">
    <source>
        <dbReference type="SAM" id="Coils"/>
    </source>
</evidence>
<feature type="coiled-coil region" evidence="1">
    <location>
        <begin position="83"/>
        <end position="110"/>
    </location>
</feature>
<organism evidence="2 3">
    <name type="scientific">Batrachochytrium salamandrivorans</name>
    <dbReference type="NCBI Taxonomy" id="1357716"/>
    <lineage>
        <taxon>Eukaryota</taxon>
        <taxon>Fungi</taxon>
        <taxon>Fungi incertae sedis</taxon>
        <taxon>Chytridiomycota</taxon>
        <taxon>Chytridiomycota incertae sedis</taxon>
        <taxon>Chytridiomycetes</taxon>
        <taxon>Rhizophydiales</taxon>
        <taxon>Rhizophydiales incertae sedis</taxon>
        <taxon>Batrachochytrium</taxon>
    </lineage>
</organism>
<protein>
    <submittedName>
        <fullName evidence="2">Uncharacterized protein</fullName>
    </submittedName>
</protein>
<accession>A0ABQ8FK80</accession>
<name>A0ABQ8FK80_9FUNG</name>
<sequence>MSRTTRQGIKGNGISSDTIAAVVRVQSLWRGYILRRRMASTLFTSRSEYASICLAADLVGSTNAVFNVQAAPSTARTARQERLLHLISQRAALAQELNSLESELQARRDLIIKDTYMAPAIHRNDSPTIIKSLHS</sequence>
<proteinExistence type="predicted"/>
<reference evidence="2 3" key="1">
    <citation type="submission" date="2021-02" db="EMBL/GenBank/DDBJ databases">
        <title>Variation within the Batrachochytrium salamandrivorans European outbreak.</title>
        <authorList>
            <person name="Kelly M."/>
            <person name="Pasmans F."/>
            <person name="Shea T.P."/>
            <person name="Munoz J.F."/>
            <person name="Carranza S."/>
            <person name="Cuomo C.A."/>
            <person name="Martel A."/>
        </authorList>
    </citation>
    <scope>NUCLEOTIDE SEQUENCE [LARGE SCALE GENOMIC DNA]</scope>
    <source>
        <strain evidence="2 3">AMFP18/2</strain>
    </source>
</reference>
<dbReference type="CDD" id="cd23767">
    <property type="entry name" value="IQCD"/>
    <property type="match status" value="1"/>
</dbReference>
<evidence type="ECO:0000313" key="3">
    <source>
        <dbReference type="Proteomes" id="UP001648503"/>
    </source>
</evidence>
<comment type="caution">
    <text evidence="2">The sequence shown here is derived from an EMBL/GenBank/DDBJ whole genome shotgun (WGS) entry which is preliminary data.</text>
</comment>